<accession>A0A0D6LJR9</accession>
<dbReference type="EMBL" id="KE125058">
    <property type="protein sequence ID" value="EPB72239.1"/>
    <property type="molecule type" value="Genomic_DNA"/>
</dbReference>
<evidence type="ECO:0000313" key="3">
    <source>
        <dbReference type="Proteomes" id="UP000054495"/>
    </source>
</evidence>
<gene>
    <name evidence="2" type="ORF">ANCCEY_08678</name>
</gene>
<keyword evidence="1" id="KW-1133">Transmembrane helix</keyword>
<evidence type="ECO:0008006" key="4">
    <source>
        <dbReference type="Google" id="ProtNLM"/>
    </source>
</evidence>
<feature type="transmembrane region" description="Helical" evidence="1">
    <location>
        <begin position="6"/>
        <end position="28"/>
    </location>
</feature>
<proteinExistence type="predicted"/>
<dbReference type="Proteomes" id="UP000054495">
    <property type="component" value="Unassembled WGS sequence"/>
</dbReference>
<keyword evidence="1" id="KW-0812">Transmembrane</keyword>
<reference evidence="2 3" key="1">
    <citation type="submission" date="2013-05" db="EMBL/GenBank/DDBJ databases">
        <title>Draft genome of the parasitic nematode Anyclostoma ceylanicum.</title>
        <authorList>
            <person name="Mitreva M."/>
        </authorList>
    </citation>
    <scope>NUCLEOTIDE SEQUENCE [LARGE SCALE GENOMIC DNA]</scope>
</reference>
<keyword evidence="3" id="KW-1185">Reference proteome</keyword>
<sequence length="333" mass="37536">MLNVLPITLSIAVLILSFFIAHLLIGILGEEALRHPGAEATKCAPRALTTSTPIDQSVKKLLLSTPSRVVDEICSEEEDDTCFEIIDEIIDDSNRLLAYRKLKRKGDEGILTLSKARIQPPTPLTEESSDTKTWKIRKDTVPLAYARLMIVGAFMCGALEFNTTRKQDVLVIGLGGGVINNYLTTMKNQKLNVTVVDIDPVMKQIAERWFDFEESPLHRVVIEDGVDFLRGAARRGEKYDVIFIDVSYNIILDLMGPTDDFLRDDVYSIYSRHFPSCFLLNHSKDDKVLFCSAGEKNSWNENKEELYERYVAVDEALGFQLSSEDPCSTYPLD</sequence>
<dbReference type="SUPFAM" id="SSF53335">
    <property type="entry name" value="S-adenosyl-L-methionine-dependent methyltransferases"/>
    <property type="match status" value="1"/>
</dbReference>
<dbReference type="InterPro" id="IPR029063">
    <property type="entry name" value="SAM-dependent_MTases_sf"/>
</dbReference>
<evidence type="ECO:0000256" key="1">
    <source>
        <dbReference type="SAM" id="Phobius"/>
    </source>
</evidence>
<name>A0A0D6LJR9_9BILA</name>
<dbReference type="Gene3D" id="3.40.50.150">
    <property type="entry name" value="Vaccinia Virus protein VP39"/>
    <property type="match status" value="1"/>
</dbReference>
<evidence type="ECO:0000313" key="2">
    <source>
        <dbReference type="EMBL" id="EPB72239.1"/>
    </source>
</evidence>
<organism evidence="2 3">
    <name type="scientific">Ancylostoma ceylanicum</name>
    <dbReference type="NCBI Taxonomy" id="53326"/>
    <lineage>
        <taxon>Eukaryota</taxon>
        <taxon>Metazoa</taxon>
        <taxon>Ecdysozoa</taxon>
        <taxon>Nematoda</taxon>
        <taxon>Chromadorea</taxon>
        <taxon>Rhabditida</taxon>
        <taxon>Rhabditina</taxon>
        <taxon>Rhabditomorpha</taxon>
        <taxon>Strongyloidea</taxon>
        <taxon>Ancylostomatidae</taxon>
        <taxon>Ancylostomatinae</taxon>
        <taxon>Ancylostoma</taxon>
    </lineage>
</organism>
<keyword evidence="1" id="KW-0472">Membrane</keyword>
<dbReference type="AlphaFoldDB" id="A0A0D6LJR9"/>
<protein>
    <recommendedName>
        <fullName evidence="4">PABS domain-containing protein</fullName>
    </recommendedName>
</protein>